<dbReference type="KEGG" id="tfa:BW733_14505"/>
<dbReference type="NCBIfam" id="TIGR00732">
    <property type="entry name" value="dprA"/>
    <property type="match status" value="1"/>
</dbReference>
<dbReference type="InterPro" id="IPR057666">
    <property type="entry name" value="DrpA_SLOG"/>
</dbReference>
<gene>
    <name evidence="3" type="ORF">BW733_14505</name>
</gene>
<dbReference type="RefSeq" id="WP_161490249.1">
    <property type="nucleotide sequence ID" value="NZ_CP019607.1"/>
</dbReference>
<proteinExistence type="inferred from homology"/>
<name>A0A1Q2D0F6_9ACTN</name>
<evidence type="ECO:0000313" key="4">
    <source>
        <dbReference type="Proteomes" id="UP000188235"/>
    </source>
</evidence>
<dbReference type="Proteomes" id="UP000188235">
    <property type="component" value="Chromosome"/>
</dbReference>
<feature type="domain" description="Smf/DprA SLOG" evidence="2">
    <location>
        <begin position="15"/>
        <end position="228"/>
    </location>
</feature>
<dbReference type="PANTHER" id="PTHR43022:SF1">
    <property type="entry name" value="PROTEIN SMF"/>
    <property type="match status" value="1"/>
</dbReference>
<reference evidence="3 4" key="1">
    <citation type="journal article" date="2008" name="Int. J. Syst. Evol. Microbiol.">
        <title>Tessaracoccus flavescens sp. nov., isolated from marine sediment.</title>
        <authorList>
            <person name="Lee D.W."/>
            <person name="Lee S.D."/>
        </authorList>
    </citation>
    <scope>NUCLEOTIDE SEQUENCE [LARGE SCALE GENOMIC DNA]</scope>
    <source>
        <strain evidence="3 4">SST-39T</strain>
    </source>
</reference>
<dbReference type="STRING" id="399497.BW733_14505"/>
<evidence type="ECO:0000256" key="1">
    <source>
        <dbReference type="ARBA" id="ARBA00006525"/>
    </source>
</evidence>
<protein>
    <submittedName>
        <fullName evidence="3">DNA protecting protein DprA</fullName>
    </submittedName>
</protein>
<dbReference type="EMBL" id="CP019607">
    <property type="protein sequence ID" value="AQP51856.1"/>
    <property type="molecule type" value="Genomic_DNA"/>
</dbReference>
<sequence>MAELERSTEACGARFIIPGDDEWPLQLEDLGQVSVAGQAGEPVGLWVRGLPLSGLAGGVAIVGARAASAYGENVTLEVAADLASGGRVVISGLAFGVDAAAHRGALGVRGLTVGVVASGVDDPYPAANRILAESMTRSGAVVSELPPGARPTRYAFLARNRIIAALSEAVVVTEAAARSGAKNTASWASALGRALLAVPGPVTSSISVTPHRLIRDGAAILCTCAADVEEVLGPLGSADQGDGRGAERPLDRLAPDLLAIREAVQPREEVTAAQLVARTGQRMFDVLANAGELVEQGWLDEVDGGFTLPGRR</sequence>
<dbReference type="SUPFAM" id="SSF102405">
    <property type="entry name" value="MCP/YpsA-like"/>
    <property type="match status" value="1"/>
</dbReference>
<dbReference type="InterPro" id="IPR003488">
    <property type="entry name" value="DprA"/>
</dbReference>
<organism evidence="3 4">
    <name type="scientific">Tessaracoccus flavescens</name>
    <dbReference type="NCBI Taxonomy" id="399497"/>
    <lineage>
        <taxon>Bacteria</taxon>
        <taxon>Bacillati</taxon>
        <taxon>Actinomycetota</taxon>
        <taxon>Actinomycetes</taxon>
        <taxon>Propionibacteriales</taxon>
        <taxon>Propionibacteriaceae</taxon>
        <taxon>Tessaracoccus</taxon>
    </lineage>
</organism>
<evidence type="ECO:0000259" key="2">
    <source>
        <dbReference type="Pfam" id="PF02481"/>
    </source>
</evidence>
<keyword evidence="4" id="KW-1185">Reference proteome</keyword>
<dbReference type="Gene3D" id="3.40.50.450">
    <property type="match status" value="1"/>
</dbReference>
<accession>A0A1Q2D0F6</accession>
<dbReference type="Pfam" id="PF02481">
    <property type="entry name" value="DNA_processg_A"/>
    <property type="match status" value="1"/>
</dbReference>
<dbReference type="PANTHER" id="PTHR43022">
    <property type="entry name" value="PROTEIN SMF"/>
    <property type="match status" value="1"/>
</dbReference>
<dbReference type="AlphaFoldDB" id="A0A1Q2D0F6"/>
<dbReference type="GO" id="GO:0009294">
    <property type="term" value="P:DNA-mediated transformation"/>
    <property type="evidence" value="ECO:0007669"/>
    <property type="project" value="InterPro"/>
</dbReference>
<comment type="similarity">
    <text evidence="1">Belongs to the DprA/Smf family.</text>
</comment>
<evidence type="ECO:0000313" key="3">
    <source>
        <dbReference type="EMBL" id="AQP51856.1"/>
    </source>
</evidence>